<evidence type="ECO:0000256" key="1">
    <source>
        <dbReference type="SAM" id="MobiDB-lite"/>
    </source>
</evidence>
<protein>
    <submittedName>
        <fullName evidence="2">Uncharacterized protein</fullName>
    </submittedName>
</protein>
<keyword evidence="3" id="KW-1185">Reference proteome</keyword>
<evidence type="ECO:0000313" key="2">
    <source>
        <dbReference type="EMBL" id="KAK6964715.1"/>
    </source>
</evidence>
<sequence>MKLGSSHALRRATHGLFICLLGCLASLFAGIVICRALHLPNTLSQAVITSIIALDFILVRTGEDNVCLPFGNVHHLGIPSVVHSSFSHETNSSRCCRRASEGKKLPVIIHGPFQRPALLYLGYESTVQDVMNQLRHRRLIPDLSRIQHNVLFPGYQRGPLALTDRLCDVGIHELVCDVRMRPNSYTKAQSYDHTVPDLSHFTENDGLPTDQSIFTDPPPTSTQQSNQSSYTDGINPDIPTRDVTID</sequence>
<gene>
    <name evidence="2" type="ORF">R3P38DRAFT_3381628</name>
</gene>
<name>A0AAV9YY44_9AGAR</name>
<reference evidence="2 3" key="1">
    <citation type="journal article" date="2024" name="J Genomics">
        <title>Draft genome sequencing and assembly of Favolaschia claudopus CIRM-BRFM 2984 isolated from oak limbs.</title>
        <authorList>
            <person name="Navarro D."/>
            <person name="Drula E."/>
            <person name="Chaduli D."/>
            <person name="Cazenave R."/>
            <person name="Ahrendt S."/>
            <person name="Wang J."/>
            <person name="Lipzen A."/>
            <person name="Daum C."/>
            <person name="Barry K."/>
            <person name="Grigoriev I.V."/>
            <person name="Favel A."/>
            <person name="Rosso M.N."/>
            <person name="Martin F."/>
        </authorList>
    </citation>
    <scope>NUCLEOTIDE SEQUENCE [LARGE SCALE GENOMIC DNA]</scope>
    <source>
        <strain evidence="2 3">CIRM-BRFM 2984</strain>
    </source>
</reference>
<organism evidence="2 3">
    <name type="scientific">Favolaschia claudopus</name>
    <dbReference type="NCBI Taxonomy" id="2862362"/>
    <lineage>
        <taxon>Eukaryota</taxon>
        <taxon>Fungi</taxon>
        <taxon>Dikarya</taxon>
        <taxon>Basidiomycota</taxon>
        <taxon>Agaricomycotina</taxon>
        <taxon>Agaricomycetes</taxon>
        <taxon>Agaricomycetidae</taxon>
        <taxon>Agaricales</taxon>
        <taxon>Marasmiineae</taxon>
        <taxon>Mycenaceae</taxon>
        <taxon>Favolaschia</taxon>
    </lineage>
</organism>
<accession>A0AAV9YY44</accession>
<comment type="caution">
    <text evidence="2">The sequence shown here is derived from an EMBL/GenBank/DDBJ whole genome shotgun (WGS) entry which is preliminary data.</text>
</comment>
<dbReference type="Proteomes" id="UP001362999">
    <property type="component" value="Unassembled WGS sequence"/>
</dbReference>
<evidence type="ECO:0000313" key="3">
    <source>
        <dbReference type="Proteomes" id="UP001362999"/>
    </source>
</evidence>
<proteinExistence type="predicted"/>
<feature type="region of interest" description="Disordered" evidence="1">
    <location>
        <begin position="197"/>
        <end position="246"/>
    </location>
</feature>
<dbReference type="EMBL" id="JAWWNJ010000329">
    <property type="protein sequence ID" value="KAK6964715.1"/>
    <property type="molecule type" value="Genomic_DNA"/>
</dbReference>
<dbReference type="AlphaFoldDB" id="A0AAV9YY44"/>